<dbReference type="Proteomes" id="UP001174694">
    <property type="component" value="Unassembled WGS sequence"/>
</dbReference>
<keyword evidence="2" id="KW-1185">Reference proteome</keyword>
<organism evidence="1 2">
    <name type="scientific">Pleurostoma richardsiae</name>
    <dbReference type="NCBI Taxonomy" id="41990"/>
    <lineage>
        <taxon>Eukaryota</taxon>
        <taxon>Fungi</taxon>
        <taxon>Dikarya</taxon>
        <taxon>Ascomycota</taxon>
        <taxon>Pezizomycotina</taxon>
        <taxon>Sordariomycetes</taxon>
        <taxon>Sordariomycetidae</taxon>
        <taxon>Calosphaeriales</taxon>
        <taxon>Pleurostomataceae</taxon>
        <taxon>Pleurostoma</taxon>
    </lineage>
</organism>
<proteinExistence type="predicted"/>
<reference evidence="1" key="1">
    <citation type="submission" date="2022-07" db="EMBL/GenBank/DDBJ databases">
        <title>Fungi with potential for degradation of polypropylene.</title>
        <authorList>
            <person name="Gostincar C."/>
        </authorList>
    </citation>
    <scope>NUCLEOTIDE SEQUENCE</scope>
    <source>
        <strain evidence="1">EXF-13308</strain>
    </source>
</reference>
<dbReference type="EMBL" id="JANBVO010000028">
    <property type="protein sequence ID" value="KAJ9138851.1"/>
    <property type="molecule type" value="Genomic_DNA"/>
</dbReference>
<protein>
    <submittedName>
        <fullName evidence="1">Uncharacterized protein</fullName>
    </submittedName>
</protein>
<evidence type="ECO:0000313" key="1">
    <source>
        <dbReference type="EMBL" id="KAJ9138851.1"/>
    </source>
</evidence>
<name>A0AA38RRA3_9PEZI</name>
<gene>
    <name evidence="1" type="ORF">NKR23_g8157</name>
</gene>
<dbReference type="AlphaFoldDB" id="A0AA38RRA3"/>
<sequence>MTLGTAHRQRLGPESNRHAEDFKLPVGRRDPWVVLVLSCASSSLLESDFLRLAPQGQHVEGWVSGLKKVLQAHDPNTNEPLGQYYLFFENIGAADAYREEAARLHSLWRQQALPSRPGGPRMTTTTMTMTPTATSTTATSAAASERPHAFSLVPPTADLDLGVKFYVSKTVNELAAKTTLQGVFYLRSGLPRTERTARVLLALAGGAQLALGAVRAAIEEDGRERNLAWRLAARRGDRSGVAPLRRNADGPADEGERGSRFLVTFADADDAPRFVRSWHKRRVEEVYEEGKKRSVVVDAMVIW</sequence>
<accession>A0AA38RRA3</accession>
<comment type="caution">
    <text evidence="1">The sequence shown here is derived from an EMBL/GenBank/DDBJ whole genome shotgun (WGS) entry which is preliminary data.</text>
</comment>
<evidence type="ECO:0000313" key="2">
    <source>
        <dbReference type="Proteomes" id="UP001174694"/>
    </source>
</evidence>